<accession>A0ACC0IJY4</accession>
<keyword evidence="2" id="KW-1185">Reference proteome</keyword>
<protein>
    <submittedName>
        <fullName evidence="1">Boron transporter 4</fullName>
    </submittedName>
</protein>
<proteinExistence type="predicted"/>
<reference evidence="1 2" key="1">
    <citation type="journal article" date="2022" name="Plant J.">
        <title>Chromosome-level genome of Camellia lanceoleosa provides a valuable resource for understanding genome evolution and self-incompatibility.</title>
        <authorList>
            <person name="Gong W."/>
            <person name="Xiao S."/>
            <person name="Wang L."/>
            <person name="Liao Z."/>
            <person name="Chang Y."/>
            <person name="Mo W."/>
            <person name="Hu G."/>
            <person name="Li W."/>
            <person name="Zhao G."/>
            <person name="Zhu H."/>
            <person name="Hu X."/>
            <person name="Ji K."/>
            <person name="Xiang X."/>
            <person name="Song Q."/>
            <person name="Yuan D."/>
            <person name="Jin S."/>
            <person name="Zhang L."/>
        </authorList>
    </citation>
    <scope>NUCLEOTIDE SEQUENCE [LARGE SCALE GENOMIC DNA]</scope>
    <source>
        <strain evidence="1">SQ_2022a</strain>
    </source>
</reference>
<evidence type="ECO:0000313" key="1">
    <source>
        <dbReference type="EMBL" id="KAI8025885.1"/>
    </source>
</evidence>
<comment type="caution">
    <text evidence="1">The sequence shown here is derived from an EMBL/GenBank/DDBJ whole genome shotgun (WGS) entry which is preliminary data.</text>
</comment>
<dbReference type="Proteomes" id="UP001060215">
    <property type="component" value="Chromosome 3"/>
</dbReference>
<name>A0ACC0IJY4_9ERIC</name>
<dbReference type="EMBL" id="CM045760">
    <property type="protein sequence ID" value="KAI8025885.1"/>
    <property type="molecule type" value="Genomic_DNA"/>
</dbReference>
<gene>
    <name evidence="1" type="ORF">LOK49_LG02G00130</name>
</gene>
<organism evidence="1 2">
    <name type="scientific">Camellia lanceoleosa</name>
    <dbReference type="NCBI Taxonomy" id="1840588"/>
    <lineage>
        <taxon>Eukaryota</taxon>
        <taxon>Viridiplantae</taxon>
        <taxon>Streptophyta</taxon>
        <taxon>Embryophyta</taxon>
        <taxon>Tracheophyta</taxon>
        <taxon>Spermatophyta</taxon>
        <taxon>Magnoliopsida</taxon>
        <taxon>eudicotyledons</taxon>
        <taxon>Gunneridae</taxon>
        <taxon>Pentapetalae</taxon>
        <taxon>asterids</taxon>
        <taxon>Ericales</taxon>
        <taxon>Theaceae</taxon>
        <taxon>Camellia</taxon>
    </lineage>
</organism>
<evidence type="ECO:0000313" key="2">
    <source>
        <dbReference type="Proteomes" id="UP001060215"/>
    </source>
</evidence>
<sequence>MLIVLFIQEAIKGLGFYFFDHSVASQMAQQKEFNLKNPSAYHYDILLLGFMTLLCGLIGLPPSNGVIPQPPMHTKSLAALKRQLPSRSSSGRDSTGHTGNAADRSSIGTIFSTTDTVCTLQVLHQDETPLLYSLVFSLSSASMVLCLVLEICYQNMKVGTSSPKREGGTQIAQINNAPKVSGGSPHYNNGSIHSTSNLKGIMQSSSVSSPSSGLGRSTTLKKLSASKSDQDLASLRSPHFGVFL</sequence>